<dbReference type="PRINTS" id="PR00176">
    <property type="entry name" value="NANEUSMPORT"/>
</dbReference>
<dbReference type="GO" id="GO:0005886">
    <property type="term" value="C:plasma membrane"/>
    <property type="evidence" value="ECO:0000318"/>
    <property type="project" value="GO_Central"/>
</dbReference>
<dbReference type="SUPFAM" id="SSF161070">
    <property type="entry name" value="SNF-like"/>
    <property type="match status" value="2"/>
</dbReference>
<evidence type="ECO:0000256" key="6">
    <source>
        <dbReference type="ARBA" id="ARBA00022775"/>
    </source>
</evidence>
<feature type="transmembrane region" description="Helical" evidence="16">
    <location>
        <begin position="455"/>
        <end position="479"/>
    </location>
</feature>
<dbReference type="PANTHER" id="PTHR11616:SF320">
    <property type="entry name" value="SODIUM-DEPENDENT NORADRENALINE TRANSPORTER"/>
    <property type="match status" value="1"/>
</dbReference>
<evidence type="ECO:0000313" key="17">
    <source>
        <dbReference type="EMBL" id="EDO43180.1"/>
    </source>
</evidence>
<gene>
    <name evidence="17" type="ORF">NEMVEDRAFT_v1g98540</name>
</gene>
<dbReference type="InterPro" id="IPR000175">
    <property type="entry name" value="Na/ntran_symport"/>
</dbReference>
<keyword evidence="18" id="KW-1185">Reference proteome</keyword>
<name>A7RZ73_NEMVE</name>
<keyword evidence="10 16" id="KW-0472">Membrane</keyword>
<keyword evidence="3" id="KW-1003">Cell membrane</keyword>
<keyword evidence="11 14" id="KW-1015">Disulfide bond</keyword>
<keyword evidence="7 15" id="KW-0769">Symport</keyword>
<feature type="transmembrane region" description="Helical" evidence="16">
    <location>
        <begin position="499"/>
        <end position="519"/>
    </location>
</feature>
<dbReference type="Pfam" id="PF00209">
    <property type="entry name" value="SNF"/>
    <property type="match status" value="2"/>
</dbReference>
<accession>A7RZ73</accession>
<evidence type="ECO:0000256" key="3">
    <source>
        <dbReference type="ARBA" id="ARBA00022475"/>
    </source>
</evidence>
<keyword evidence="6" id="KW-0532">Neurotransmitter transport</keyword>
<dbReference type="PROSITE" id="PS50267">
    <property type="entry name" value="NA_NEUROTRAN_SYMP_3"/>
    <property type="match status" value="1"/>
</dbReference>
<evidence type="ECO:0000256" key="16">
    <source>
        <dbReference type="SAM" id="Phobius"/>
    </source>
</evidence>
<dbReference type="HOGENOM" id="CLU_006855_9_0_1"/>
<keyword evidence="4 15" id="KW-0812">Transmembrane</keyword>
<keyword evidence="2 15" id="KW-0813">Transport</keyword>
<evidence type="ECO:0000256" key="8">
    <source>
        <dbReference type="ARBA" id="ARBA00022989"/>
    </source>
</evidence>
<dbReference type="GO" id="GO:0006836">
    <property type="term" value="P:neurotransmitter transport"/>
    <property type="evidence" value="ECO:0007669"/>
    <property type="project" value="UniProtKB-KW"/>
</dbReference>
<feature type="transmembrane region" description="Helical" evidence="16">
    <location>
        <begin position="384"/>
        <end position="409"/>
    </location>
</feature>
<dbReference type="Proteomes" id="UP000001593">
    <property type="component" value="Unassembled WGS sequence"/>
</dbReference>
<feature type="binding site" evidence="13">
    <location>
        <position position="26"/>
    </location>
    <ligand>
        <name>Na(+)</name>
        <dbReference type="ChEBI" id="CHEBI:29101"/>
        <label>1</label>
    </ligand>
</feature>
<evidence type="ECO:0000256" key="4">
    <source>
        <dbReference type="ARBA" id="ARBA00022692"/>
    </source>
</evidence>
<keyword evidence="8 16" id="KW-1133">Transmembrane helix</keyword>
<evidence type="ECO:0000256" key="1">
    <source>
        <dbReference type="ARBA" id="ARBA00004651"/>
    </source>
</evidence>
<dbReference type="GO" id="GO:0046872">
    <property type="term" value="F:metal ion binding"/>
    <property type="evidence" value="ECO:0007669"/>
    <property type="project" value="UniProtKB-KW"/>
</dbReference>
<evidence type="ECO:0000256" key="2">
    <source>
        <dbReference type="ARBA" id="ARBA00022448"/>
    </source>
</evidence>
<comment type="similarity">
    <text evidence="15">Belongs to the sodium:neurotransmitter symporter (SNF) (TC 2.A.22) family.</text>
</comment>
<dbReference type="PANTHER" id="PTHR11616">
    <property type="entry name" value="SODIUM/CHLORIDE DEPENDENT TRANSPORTER"/>
    <property type="match status" value="1"/>
</dbReference>
<evidence type="ECO:0000256" key="7">
    <source>
        <dbReference type="ARBA" id="ARBA00022847"/>
    </source>
</evidence>
<dbReference type="GO" id="GO:0008504">
    <property type="term" value="F:monoamine transmembrane transporter activity"/>
    <property type="evidence" value="ECO:0007669"/>
    <property type="project" value="UniProtKB-ARBA"/>
</dbReference>
<dbReference type="GO" id="GO:0035725">
    <property type="term" value="P:sodium ion transmembrane transport"/>
    <property type="evidence" value="ECO:0000318"/>
    <property type="project" value="GO_Central"/>
</dbReference>
<dbReference type="eggNOG" id="KOG3660">
    <property type="taxonomic scope" value="Eukaryota"/>
</dbReference>
<proteinExistence type="inferred from homology"/>
<feature type="non-terminal residue" evidence="17">
    <location>
        <position position="1"/>
    </location>
</feature>
<dbReference type="EMBL" id="DS469556">
    <property type="protein sequence ID" value="EDO43180.1"/>
    <property type="molecule type" value="Genomic_DNA"/>
</dbReference>
<feature type="binding site" evidence="13">
    <location>
        <position position="19"/>
    </location>
    <ligand>
        <name>Na(+)</name>
        <dbReference type="ChEBI" id="CHEBI:29101"/>
        <label>1</label>
    </ligand>
</feature>
<evidence type="ECO:0000256" key="9">
    <source>
        <dbReference type="ARBA" id="ARBA00023053"/>
    </source>
</evidence>
<evidence type="ECO:0000256" key="11">
    <source>
        <dbReference type="ARBA" id="ARBA00023157"/>
    </source>
</evidence>
<keyword evidence="9 13" id="KW-0915">Sodium</keyword>
<keyword evidence="12" id="KW-0325">Glycoprotein</keyword>
<keyword evidence="5 13" id="KW-0479">Metal-binding</keyword>
<feature type="binding site" evidence="13">
    <location>
        <position position="22"/>
    </location>
    <ligand>
        <name>Na(+)</name>
        <dbReference type="ChEBI" id="CHEBI:29101"/>
        <label>1</label>
    </ligand>
</feature>
<evidence type="ECO:0000256" key="5">
    <source>
        <dbReference type="ARBA" id="ARBA00022723"/>
    </source>
</evidence>
<dbReference type="InterPro" id="IPR037272">
    <property type="entry name" value="SNS_sf"/>
</dbReference>
<protein>
    <recommendedName>
        <fullName evidence="15">Transporter</fullName>
    </recommendedName>
</protein>
<evidence type="ECO:0000256" key="14">
    <source>
        <dbReference type="PIRSR" id="PIRSR600175-2"/>
    </source>
</evidence>
<evidence type="ECO:0000256" key="13">
    <source>
        <dbReference type="PIRSR" id="PIRSR600175-1"/>
    </source>
</evidence>
<feature type="transmembrane region" description="Helical" evidence="16">
    <location>
        <begin position="188"/>
        <end position="207"/>
    </location>
</feature>
<feature type="transmembrane region" description="Helical" evidence="16">
    <location>
        <begin position="95"/>
        <end position="113"/>
    </location>
</feature>
<organism evidence="17 18">
    <name type="scientific">Nematostella vectensis</name>
    <name type="common">Starlet sea anemone</name>
    <dbReference type="NCBI Taxonomy" id="45351"/>
    <lineage>
        <taxon>Eukaryota</taxon>
        <taxon>Metazoa</taxon>
        <taxon>Cnidaria</taxon>
        <taxon>Anthozoa</taxon>
        <taxon>Hexacorallia</taxon>
        <taxon>Actiniaria</taxon>
        <taxon>Edwardsiidae</taxon>
        <taxon>Nematostella</taxon>
    </lineage>
</organism>
<feature type="disulfide bond" evidence="14">
    <location>
        <begin position="125"/>
        <end position="134"/>
    </location>
</feature>
<feature type="transmembrane region" description="Helical" evidence="16">
    <location>
        <begin position="42"/>
        <end position="60"/>
    </location>
</feature>
<evidence type="ECO:0000256" key="15">
    <source>
        <dbReference type="RuleBase" id="RU003732"/>
    </source>
</evidence>
<dbReference type="PROSITE" id="PS00610">
    <property type="entry name" value="NA_NEUROTRAN_SYMP_1"/>
    <property type="match status" value="1"/>
</dbReference>
<feature type="transmembrane region" description="Helical" evidence="16">
    <location>
        <begin position="13"/>
        <end position="30"/>
    </location>
</feature>
<dbReference type="GO" id="GO:0015378">
    <property type="term" value="F:sodium:chloride symporter activity"/>
    <property type="evidence" value="ECO:0007669"/>
    <property type="project" value="UniProtKB-ARBA"/>
</dbReference>
<comment type="subcellular location">
    <subcellularLocation>
        <location evidence="1">Cell membrane</location>
        <topology evidence="1">Multi-pass membrane protein</topology>
    </subcellularLocation>
</comment>
<dbReference type="GO" id="GO:0090493">
    <property type="term" value="P:catecholamine uptake"/>
    <property type="evidence" value="ECO:0007669"/>
    <property type="project" value="UniProtKB-ARBA"/>
</dbReference>
<dbReference type="OMA" id="ANIINWR"/>
<feature type="transmembrane region" description="Helical" evidence="16">
    <location>
        <begin position="415"/>
        <end position="435"/>
    </location>
</feature>
<evidence type="ECO:0000256" key="10">
    <source>
        <dbReference type="ARBA" id="ARBA00023136"/>
    </source>
</evidence>
<reference evidence="17 18" key="1">
    <citation type="journal article" date="2007" name="Science">
        <title>Sea anemone genome reveals ancestral eumetazoan gene repertoire and genomic organization.</title>
        <authorList>
            <person name="Putnam N.H."/>
            <person name="Srivastava M."/>
            <person name="Hellsten U."/>
            <person name="Dirks B."/>
            <person name="Chapman J."/>
            <person name="Salamov A."/>
            <person name="Terry A."/>
            <person name="Shapiro H."/>
            <person name="Lindquist E."/>
            <person name="Kapitonov V.V."/>
            <person name="Jurka J."/>
            <person name="Genikhovich G."/>
            <person name="Grigoriev I.V."/>
            <person name="Lucas S.M."/>
            <person name="Steele R.E."/>
            <person name="Finnerty J.R."/>
            <person name="Technau U."/>
            <person name="Martindale M.Q."/>
            <person name="Rokhsar D.S."/>
        </authorList>
    </citation>
    <scope>NUCLEOTIDE SEQUENCE [LARGE SCALE GENOMIC DNA]</scope>
    <source>
        <strain evidence="18">CH2 X CH6</strain>
    </source>
</reference>
<evidence type="ECO:0000313" key="18">
    <source>
        <dbReference type="Proteomes" id="UP000001593"/>
    </source>
</evidence>
<dbReference type="GO" id="GO:0006865">
    <property type="term" value="P:amino acid transport"/>
    <property type="evidence" value="ECO:0000318"/>
    <property type="project" value="GO_Central"/>
</dbReference>
<dbReference type="PhylomeDB" id="A7RZ73"/>
<feature type="binding site" evidence="13">
    <location>
        <position position="267"/>
    </location>
    <ligand>
        <name>Na(+)</name>
        <dbReference type="ChEBI" id="CHEBI:29101"/>
        <label>1</label>
    </ligand>
</feature>
<sequence>VPRRESWNSKLDFFLATLGYIVGFGNFWRFPYLCYRSGGASFLFPYFLMLFVIGIPMFFMELSVGQWYEAGMVSVWKAVCPLASGLGYGTLLMQLLSNIYYIVILAWVLFYLFDSFRSHVPWESCGNWWNTPFCRTQRTASQTVNCSAFALPVNCSQTFTSPSEEYWTNRVLQITDSLEDMGEIRWELVGTLILSWVLVYFCIFKSVRLTGKSNLIRATTGIPVISPQGMLVKPHKLFAKAPGITAFPLTQSSELMHTYTDAETTMSNNPSLYSDENSELYKLSHKSLSLCKRKSRLIPLQTYPWAATVSVAQAERTPMNTLNGIRGSAAVLVAASDISFVITSGVNPIEYKFLLLIPVQFGAIEALATGIIDEYPAKLRAKKWLVLLGLCVALGLLGLSCITQGGMYVFNLFDYQAAGLSLLFMVLLENVYIAWIYGMDRFSNDIEVMTGQKPYIWVTLCLKYITPACSSAIILANMINWTGIKYDGRPYPGWAEAVGWVMCISPMVIPVAVAVYVVWRTPGTLREVPFPFFPSVQ</sequence>
<dbReference type="AlphaFoldDB" id="A7RZ73"/>
<dbReference type="InParanoid" id="A7RZ73"/>
<evidence type="ECO:0000256" key="12">
    <source>
        <dbReference type="ARBA" id="ARBA00023180"/>
    </source>
</evidence>